<feature type="coiled-coil region" evidence="1">
    <location>
        <begin position="35"/>
        <end position="69"/>
    </location>
</feature>
<keyword evidence="3" id="KW-1185">Reference proteome</keyword>
<protein>
    <submittedName>
        <fullName evidence="2">Uncharacterized protein</fullName>
    </submittedName>
</protein>
<dbReference type="Proteomes" id="UP000297245">
    <property type="component" value="Unassembled WGS sequence"/>
</dbReference>
<dbReference type="EMBL" id="ML179454">
    <property type="protein sequence ID" value="THU87350.1"/>
    <property type="molecule type" value="Genomic_DNA"/>
</dbReference>
<reference evidence="2 3" key="1">
    <citation type="journal article" date="2019" name="Nat. Ecol. Evol.">
        <title>Megaphylogeny resolves global patterns of mushroom evolution.</title>
        <authorList>
            <person name="Varga T."/>
            <person name="Krizsan K."/>
            <person name="Foldi C."/>
            <person name="Dima B."/>
            <person name="Sanchez-Garcia M."/>
            <person name="Sanchez-Ramirez S."/>
            <person name="Szollosi G.J."/>
            <person name="Szarkandi J.G."/>
            <person name="Papp V."/>
            <person name="Albert L."/>
            <person name="Andreopoulos W."/>
            <person name="Angelini C."/>
            <person name="Antonin V."/>
            <person name="Barry K.W."/>
            <person name="Bougher N.L."/>
            <person name="Buchanan P."/>
            <person name="Buyck B."/>
            <person name="Bense V."/>
            <person name="Catcheside P."/>
            <person name="Chovatia M."/>
            <person name="Cooper J."/>
            <person name="Damon W."/>
            <person name="Desjardin D."/>
            <person name="Finy P."/>
            <person name="Geml J."/>
            <person name="Haridas S."/>
            <person name="Hughes K."/>
            <person name="Justo A."/>
            <person name="Karasinski D."/>
            <person name="Kautmanova I."/>
            <person name="Kiss B."/>
            <person name="Kocsube S."/>
            <person name="Kotiranta H."/>
            <person name="LaButti K.M."/>
            <person name="Lechner B.E."/>
            <person name="Liimatainen K."/>
            <person name="Lipzen A."/>
            <person name="Lukacs Z."/>
            <person name="Mihaltcheva S."/>
            <person name="Morgado L.N."/>
            <person name="Niskanen T."/>
            <person name="Noordeloos M.E."/>
            <person name="Ohm R.A."/>
            <person name="Ortiz-Santana B."/>
            <person name="Ovrebo C."/>
            <person name="Racz N."/>
            <person name="Riley R."/>
            <person name="Savchenko A."/>
            <person name="Shiryaev A."/>
            <person name="Soop K."/>
            <person name="Spirin V."/>
            <person name="Szebenyi C."/>
            <person name="Tomsovsky M."/>
            <person name="Tulloss R.E."/>
            <person name="Uehling J."/>
            <person name="Grigoriev I.V."/>
            <person name="Vagvolgyi C."/>
            <person name="Papp T."/>
            <person name="Martin F.M."/>
            <person name="Miettinen O."/>
            <person name="Hibbett D.S."/>
            <person name="Nagy L.G."/>
        </authorList>
    </citation>
    <scope>NUCLEOTIDE SEQUENCE [LARGE SCALE GENOMIC DNA]</scope>
    <source>
        <strain evidence="2 3">CBS 962.96</strain>
    </source>
</reference>
<evidence type="ECO:0000313" key="3">
    <source>
        <dbReference type="Proteomes" id="UP000297245"/>
    </source>
</evidence>
<dbReference type="OrthoDB" id="2596179at2759"/>
<gene>
    <name evidence="2" type="ORF">K435DRAFT_782491</name>
</gene>
<dbReference type="AlphaFoldDB" id="A0A4S8LEZ9"/>
<evidence type="ECO:0000256" key="1">
    <source>
        <dbReference type="SAM" id="Coils"/>
    </source>
</evidence>
<accession>A0A4S8LEZ9</accession>
<evidence type="ECO:0000313" key="2">
    <source>
        <dbReference type="EMBL" id="THU87350.1"/>
    </source>
</evidence>
<proteinExistence type="predicted"/>
<keyword evidence="1" id="KW-0175">Coiled coil</keyword>
<organism evidence="2 3">
    <name type="scientific">Dendrothele bispora (strain CBS 962.96)</name>
    <dbReference type="NCBI Taxonomy" id="1314807"/>
    <lineage>
        <taxon>Eukaryota</taxon>
        <taxon>Fungi</taxon>
        <taxon>Dikarya</taxon>
        <taxon>Basidiomycota</taxon>
        <taxon>Agaricomycotina</taxon>
        <taxon>Agaricomycetes</taxon>
        <taxon>Agaricomycetidae</taxon>
        <taxon>Agaricales</taxon>
        <taxon>Agaricales incertae sedis</taxon>
        <taxon>Dendrothele</taxon>
    </lineage>
</organism>
<name>A0A4S8LEZ9_DENBC</name>
<sequence>MAILGGYGPHLLYSVAVTSLSLHLTYQKRQFSDEKSRVQAQISILESIAEELRSDKELSLDDLARLKRLARPPTEQVEERKMSWTEVVFGKKDL</sequence>